<dbReference type="GO" id="GO:0016829">
    <property type="term" value="F:lyase activity"/>
    <property type="evidence" value="ECO:0007669"/>
    <property type="project" value="UniProtKB-KW"/>
</dbReference>
<evidence type="ECO:0000256" key="1">
    <source>
        <dbReference type="ARBA" id="ARBA00005254"/>
    </source>
</evidence>
<organism evidence="3 4">
    <name type="scientific">Ciceribacter selenitireducens ATCC BAA-1503</name>
    <dbReference type="NCBI Taxonomy" id="1336235"/>
    <lineage>
        <taxon>Bacteria</taxon>
        <taxon>Pseudomonadati</taxon>
        <taxon>Pseudomonadota</taxon>
        <taxon>Alphaproteobacteria</taxon>
        <taxon>Hyphomicrobiales</taxon>
        <taxon>Rhizobiaceae</taxon>
        <taxon>Ciceribacter</taxon>
    </lineage>
</organism>
<evidence type="ECO:0008006" key="5">
    <source>
        <dbReference type="Google" id="ProtNLM"/>
    </source>
</evidence>
<evidence type="ECO:0000313" key="4">
    <source>
        <dbReference type="Proteomes" id="UP000254764"/>
    </source>
</evidence>
<dbReference type="CDD" id="cd06558">
    <property type="entry name" value="crotonase-like"/>
    <property type="match status" value="1"/>
</dbReference>
<keyword evidence="4" id="KW-1185">Reference proteome</keyword>
<dbReference type="SUPFAM" id="SSF52096">
    <property type="entry name" value="ClpP/crotonase"/>
    <property type="match status" value="1"/>
</dbReference>
<dbReference type="InterPro" id="IPR029045">
    <property type="entry name" value="ClpP/crotonase-like_dom_sf"/>
</dbReference>
<evidence type="ECO:0000256" key="2">
    <source>
        <dbReference type="ARBA" id="ARBA00023239"/>
    </source>
</evidence>
<reference evidence="4" key="1">
    <citation type="submission" date="2018-07" db="EMBL/GenBank/DDBJ databases">
        <authorList>
            <person name="Peiro R."/>
            <person name="Begona"/>
            <person name="Cbmso G."/>
            <person name="Lopez M."/>
            <person name="Gonzalez S."/>
        </authorList>
    </citation>
    <scope>NUCLEOTIDE SEQUENCE [LARGE SCALE GENOMIC DNA]</scope>
</reference>
<sequence>MNQHKWAFQMKRIHDFAAGKIRAASQAGTGLLLIDNPDRKNAVTAAMWRAIPEAMHWLCDEGEARVIVLMGAGTTDFSAGADISEFPTVRKDTATARLYESENSKAFSAIRNARVPVIAAIRGICYGGGFGLAAAADLRIAAEGAAFAVPAARLGLAYPADAVQDFIRTLGAQMAGKALYTGLPMSVNDLLAAGFLLEMTTAEGLEATALTLAETIAANAPLSVQASKLALRAASQQDDDLLREAEVIGAATFDSADYAEGRNAFAEKRRPQFTGR</sequence>
<name>A0A376AI26_9HYPH</name>
<dbReference type="PANTHER" id="PTHR11941:SF54">
    <property type="entry name" value="ENOYL-COA HYDRATASE, MITOCHONDRIAL"/>
    <property type="match status" value="1"/>
</dbReference>
<dbReference type="AlphaFoldDB" id="A0A376AI26"/>
<dbReference type="Proteomes" id="UP000254764">
    <property type="component" value="Unassembled WGS sequence"/>
</dbReference>
<gene>
    <name evidence="3" type="ORF">RHIZ70_3189</name>
</gene>
<dbReference type="Gene3D" id="3.90.226.10">
    <property type="entry name" value="2-enoyl-CoA Hydratase, Chain A, domain 1"/>
    <property type="match status" value="1"/>
</dbReference>
<proteinExistence type="inferred from homology"/>
<dbReference type="InterPro" id="IPR001753">
    <property type="entry name" value="Enoyl-CoA_hydra/iso"/>
</dbReference>
<dbReference type="Gene3D" id="1.10.12.10">
    <property type="entry name" value="Lyase 2-enoyl-coa Hydratase, Chain A, domain 2"/>
    <property type="match status" value="1"/>
</dbReference>
<dbReference type="InterPro" id="IPR014748">
    <property type="entry name" value="Enoyl-CoA_hydra_C"/>
</dbReference>
<dbReference type="GO" id="GO:0006635">
    <property type="term" value="P:fatty acid beta-oxidation"/>
    <property type="evidence" value="ECO:0007669"/>
    <property type="project" value="TreeGrafter"/>
</dbReference>
<dbReference type="Pfam" id="PF00378">
    <property type="entry name" value="ECH_1"/>
    <property type="match status" value="1"/>
</dbReference>
<protein>
    <recommendedName>
        <fullName evidence="5">Enoyl-CoA hydratase</fullName>
    </recommendedName>
</protein>
<dbReference type="EMBL" id="UEYP01000004">
    <property type="protein sequence ID" value="SSC67481.1"/>
    <property type="molecule type" value="Genomic_DNA"/>
</dbReference>
<dbReference type="STRING" id="1336235.GCA_000518785_00053"/>
<keyword evidence="2" id="KW-0456">Lyase</keyword>
<comment type="similarity">
    <text evidence="1">Belongs to the enoyl-CoA hydratase/isomerase family.</text>
</comment>
<accession>A0A376AI26</accession>
<dbReference type="PANTHER" id="PTHR11941">
    <property type="entry name" value="ENOYL-COA HYDRATASE-RELATED"/>
    <property type="match status" value="1"/>
</dbReference>
<evidence type="ECO:0000313" key="3">
    <source>
        <dbReference type="EMBL" id="SSC67481.1"/>
    </source>
</evidence>